<keyword evidence="2 4" id="KW-0560">Oxidoreductase</keyword>
<dbReference type="GO" id="GO:0008113">
    <property type="term" value="F:peptide-methionine (S)-S-oxide reductase activity"/>
    <property type="evidence" value="ECO:0007669"/>
    <property type="project" value="UniProtKB-EC"/>
</dbReference>
<protein>
    <recommendedName>
        <fullName evidence="1">peptide-methionine (S)-S-oxide reductase</fullName>
        <ecNumber evidence="1">1.8.4.11</ecNumber>
    </recommendedName>
</protein>
<dbReference type="AlphaFoldDB" id="A0A1W1BB41"/>
<reference evidence="4" key="1">
    <citation type="submission" date="2016-10" db="EMBL/GenBank/DDBJ databases">
        <authorList>
            <person name="de Groot N.N."/>
        </authorList>
    </citation>
    <scope>NUCLEOTIDE SEQUENCE</scope>
</reference>
<dbReference type="NCBIfam" id="TIGR00401">
    <property type="entry name" value="msrA"/>
    <property type="match status" value="1"/>
</dbReference>
<dbReference type="PANTHER" id="PTHR43774">
    <property type="entry name" value="PEPTIDE METHIONINE SULFOXIDE REDUCTASE"/>
    <property type="match status" value="1"/>
</dbReference>
<organism evidence="4">
    <name type="scientific">hydrothermal vent metagenome</name>
    <dbReference type="NCBI Taxonomy" id="652676"/>
    <lineage>
        <taxon>unclassified sequences</taxon>
        <taxon>metagenomes</taxon>
        <taxon>ecological metagenomes</taxon>
    </lineage>
</organism>
<dbReference type="HAMAP" id="MF_01401">
    <property type="entry name" value="MsrA"/>
    <property type="match status" value="1"/>
</dbReference>
<name>A0A1W1BB41_9ZZZZ</name>
<dbReference type="PANTHER" id="PTHR43774:SF1">
    <property type="entry name" value="PEPTIDE METHIONINE SULFOXIDE REDUCTASE MSRA 2"/>
    <property type="match status" value="1"/>
</dbReference>
<dbReference type="Gene3D" id="3.30.1060.10">
    <property type="entry name" value="Peptide methionine sulphoxide reductase MsrA"/>
    <property type="match status" value="1"/>
</dbReference>
<sequence length="174" mass="19733">MSKEELVLGGGCFWCMEAVFELLDGVEDVVSGYANGDTDKPDYRSVCSGTTGYAEVVKITYNKDVISIDDLLKIFFELHDPTTLNRQGADRGTQYRSTILYTNENIKNSALKAKELAQSNYCNRIVTIIEPLEKFYLAEDYHQDYYRLNSTQGYCMGVISPKVLKLKEKHSNLL</sequence>
<evidence type="ECO:0000313" key="4">
    <source>
        <dbReference type="EMBL" id="SFV50722.1"/>
    </source>
</evidence>
<evidence type="ECO:0000256" key="1">
    <source>
        <dbReference type="ARBA" id="ARBA00012502"/>
    </source>
</evidence>
<evidence type="ECO:0000259" key="3">
    <source>
        <dbReference type="Pfam" id="PF01625"/>
    </source>
</evidence>
<dbReference type="EC" id="1.8.4.11" evidence="1"/>
<gene>
    <name evidence="4" type="ORF">MNB_SV-9-315</name>
</gene>
<dbReference type="Pfam" id="PF01625">
    <property type="entry name" value="PMSR"/>
    <property type="match status" value="1"/>
</dbReference>
<evidence type="ECO:0000256" key="2">
    <source>
        <dbReference type="ARBA" id="ARBA00023002"/>
    </source>
</evidence>
<proteinExistence type="inferred from homology"/>
<dbReference type="EMBL" id="FPHG01000002">
    <property type="protein sequence ID" value="SFV50722.1"/>
    <property type="molecule type" value="Genomic_DNA"/>
</dbReference>
<accession>A0A1W1BB41</accession>
<dbReference type="InterPro" id="IPR002569">
    <property type="entry name" value="Met_Sox_Rdtase_MsrA_dom"/>
</dbReference>
<feature type="domain" description="Peptide methionine sulphoxide reductase MsrA" evidence="3">
    <location>
        <begin position="6"/>
        <end position="155"/>
    </location>
</feature>
<dbReference type="SUPFAM" id="SSF55068">
    <property type="entry name" value="Peptide methionine sulfoxide reductase"/>
    <property type="match status" value="1"/>
</dbReference>
<dbReference type="InterPro" id="IPR036509">
    <property type="entry name" value="Met_Sox_Rdtase_MsrA_sf"/>
</dbReference>